<sequence length="280" mass="30648">MKTRNVILPIVFSLSLISCQKNDHDAEGVTEEDIEIIKTENQATYLLEDLESEVDYFSASSESSNMQKSAQVGGPCAAITIDVTEETIFPVVVTVDYGDGCDGLWGHRKSGTIVITKTAPWFQEGAKRIIEFQNFVMDTVAVSGSMTITTEAFQQNLVSFRTVSNIAFTWNETLSLNRTADITRSLLAGFDTPFDITDNVIEAEGMATLTFPGGDRYTRQTVEPLVIMGSCQHIVSGILEIVKNGETAITVDYGDGTCDNNVVVSKDGESVEVELNREEN</sequence>
<gene>
    <name evidence="1" type="ORF">N2K84_07905</name>
</gene>
<evidence type="ECO:0000313" key="2">
    <source>
        <dbReference type="Proteomes" id="UP001163821"/>
    </source>
</evidence>
<comment type="caution">
    <text evidence="1">The sequence shown here is derived from an EMBL/GenBank/DDBJ whole genome shotgun (WGS) entry which is preliminary data.</text>
</comment>
<evidence type="ECO:0000313" key="1">
    <source>
        <dbReference type="EMBL" id="MCW0482646.1"/>
    </source>
</evidence>
<organism evidence="1 2">
    <name type="scientific">Gaoshiqia sediminis</name>
    <dbReference type="NCBI Taxonomy" id="2986998"/>
    <lineage>
        <taxon>Bacteria</taxon>
        <taxon>Pseudomonadati</taxon>
        <taxon>Bacteroidota</taxon>
        <taxon>Bacteroidia</taxon>
        <taxon>Marinilabiliales</taxon>
        <taxon>Prolixibacteraceae</taxon>
        <taxon>Gaoshiqia</taxon>
    </lineage>
</organism>
<dbReference type="RefSeq" id="WP_282591251.1">
    <property type="nucleotide sequence ID" value="NZ_JAPAAF010000008.1"/>
</dbReference>
<evidence type="ECO:0008006" key="3">
    <source>
        <dbReference type="Google" id="ProtNLM"/>
    </source>
</evidence>
<reference evidence="1" key="1">
    <citation type="submission" date="2022-10" db="EMBL/GenBank/DDBJ databases">
        <title>Gaoshiqiia sediminis gen. nov., sp. nov., isolated from coastal sediment.</title>
        <authorList>
            <person name="Yu W.X."/>
            <person name="Mu D.S."/>
            <person name="Du J.Z."/>
            <person name="Liang Y.Q."/>
        </authorList>
    </citation>
    <scope>NUCLEOTIDE SEQUENCE</scope>
    <source>
        <strain evidence="1">A06</strain>
    </source>
</reference>
<accession>A0AA41Y386</accession>
<protein>
    <recommendedName>
        <fullName evidence="3">Lipoprotein</fullName>
    </recommendedName>
</protein>
<name>A0AA41Y386_9BACT</name>
<keyword evidence="2" id="KW-1185">Reference proteome</keyword>
<dbReference type="Proteomes" id="UP001163821">
    <property type="component" value="Unassembled WGS sequence"/>
</dbReference>
<proteinExistence type="predicted"/>
<dbReference type="EMBL" id="JAPAAF010000008">
    <property type="protein sequence ID" value="MCW0482646.1"/>
    <property type="molecule type" value="Genomic_DNA"/>
</dbReference>
<dbReference type="PROSITE" id="PS51257">
    <property type="entry name" value="PROKAR_LIPOPROTEIN"/>
    <property type="match status" value="1"/>
</dbReference>
<dbReference type="AlphaFoldDB" id="A0AA41Y386"/>